<reference evidence="2 3" key="1">
    <citation type="submission" date="2013-01" db="EMBL/GenBank/DDBJ databases">
        <authorList>
            <person name="Bench S."/>
        </authorList>
    </citation>
    <scope>NUCLEOTIDE SEQUENCE [LARGE SCALE GENOMIC DNA]</scope>
    <source>
        <strain evidence="2 3">WH 0401</strain>
    </source>
</reference>
<organism evidence="2 3">
    <name type="scientific">Crocosphaera watsonii WH 0401</name>
    <dbReference type="NCBI Taxonomy" id="555881"/>
    <lineage>
        <taxon>Bacteria</taxon>
        <taxon>Bacillati</taxon>
        <taxon>Cyanobacteriota</taxon>
        <taxon>Cyanophyceae</taxon>
        <taxon>Oscillatoriophycideae</taxon>
        <taxon>Chroococcales</taxon>
        <taxon>Aphanothecaceae</taxon>
        <taxon>Crocosphaera</taxon>
    </lineage>
</organism>
<proteinExistence type="predicted"/>
<evidence type="ECO:0000313" key="3">
    <source>
        <dbReference type="Proteomes" id="UP000018198"/>
    </source>
</evidence>
<name>T2J8P2_CROWT</name>
<evidence type="ECO:0000256" key="1">
    <source>
        <dbReference type="SAM" id="Coils"/>
    </source>
</evidence>
<sequence>MNHSENLKQNLENLTEKTFYFCLGATSSIIENTQENLQKLSENAQKTVEELIKIGEDTCDNSPEISFPKVHFPEVDFPEINFPEFKTQDYVSQSLKSRLFVLVKGDKNLAQRLITLQKQKNPDHPEKWYWEKVIYDLQRHE</sequence>
<protein>
    <submittedName>
        <fullName evidence="2">Uncharacterized protein</fullName>
    </submittedName>
</protein>
<feature type="coiled-coil region" evidence="1">
    <location>
        <begin position="23"/>
        <end position="54"/>
    </location>
</feature>
<dbReference type="EMBL" id="CAQM01000336">
    <property type="protein sequence ID" value="CCQ61536.1"/>
    <property type="molecule type" value="Genomic_DNA"/>
</dbReference>
<comment type="caution">
    <text evidence="2">The sequence shown here is derived from an EMBL/GenBank/DDBJ whole genome shotgun (WGS) entry which is preliminary data.</text>
</comment>
<dbReference type="AlphaFoldDB" id="T2J8P2"/>
<dbReference type="Proteomes" id="UP000018198">
    <property type="component" value="Unassembled WGS sequence"/>
</dbReference>
<evidence type="ECO:0000313" key="2">
    <source>
        <dbReference type="EMBL" id="CCQ61536.1"/>
    </source>
</evidence>
<gene>
    <name evidence="2" type="ORF">CWATWH0401_48</name>
</gene>
<keyword evidence="1" id="KW-0175">Coiled coil</keyword>
<reference evidence="2 3" key="2">
    <citation type="submission" date="2013-09" db="EMBL/GenBank/DDBJ databases">
        <title>Whole genome comparison of six Crocosphaera watsonii strains with differing phenotypes.</title>
        <authorList>
            <person name="Bench S.R."/>
            <person name="Heller P."/>
            <person name="Frank I."/>
            <person name="Arciniega M."/>
            <person name="Shilova I.N."/>
            <person name="Zehr J.P."/>
        </authorList>
    </citation>
    <scope>NUCLEOTIDE SEQUENCE [LARGE SCALE GENOMIC DNA]</scope>
    <source>
        <strain evidence="2 3">WH 0401</strain>
    </source>
</reference>
<accession>T2J8P2</accession>
<dbReference type="RefSeq" id="WP_021835381.1">
    <property type="nucleotide sequence ID" value="NZ_CAQM01000336.1"/>
</dbReference>